<dbReference type="AlphaFoldDB" id="A0A0N5B3Y9"/>
<keyword evidence="2" id="KW-1185">Reference proteome</keyword>
<organism evidence="2 3">
    <name type="scientific">Strongyloides papillosus</name>
    <name type="common">Intestinal threadworm</name>
    <dbReference type="NCBI Taxonomy" id="174720"/>
    <lineage>
        <taxon>Eukaryota</taxon>
        <taxon>Metazoa</taxon>
        <taxon>Ecdysozoa</taxon>
        <taxon>Nematoda</taxon>
        <taxon>Chromadorea</taxon>
        <taxon>Rhabditida</taxon>
        <taxon>Tylenchina</taxon>
        <taxon>Panagrolaimomorpha</taxon>
        <taxon>Strongyloidoidea</taxon>
        <taxon>Strongyloididae</taxon>
        <taxon>Strongyloides</taxon>
    </lineage>
</organism>
<evidence type="ECO:0000256" key="1">
    <source>
        <dbReference type="SAM" id="MobiDB-lite"/>
    </source>
</evidence>
<protein>
    <submittedName>
        <fullName evidence="3">RRP15-like protein</fullName>
    </submittedName>
</protein>
<evidence type="ECO:0000313" key="3">
    <source>
        <dbReference type="WBParaSite" id="SPAL_0000079100.1"/>
    </source>
</evidence>
<name>A0A0N5B3Y9_STREA</name>
<feature type="region of interest" description="Disordered" evidence="1">
    <location>
        <begin position="87"/>
        <end position="110"/>
    </location>
</feature>
<proteinExistence type="predicted"/>
<evidence type="ECO:0000313" key="2">
    <source>
        <dbReference type="Proteomes" id="UP000046392"/>
    </source>
</evidence>
<dbReference type="WBParaSite" id="SPAL_0000079100.1">
    <property type="protein sequence ID" value="SPAL_0000079100.1"/>
    <property type="gene ID" value="SPAL_0000079100"/>
</dbReference>
<dbReference type="Proteomes" id="UP000046392">
    <property type="component" value="Unplaced"/>
</dbReference>
<feature type="region of interest" description="Disordered" evidence="1">
    <location>
        <begin position="19"/>
        <end position="47"/>
    </location>
</feature>
<reference evidence="3" key="1">
    <citation type="submission" date="2017-02" db="UniProtKB">
        <authorList>
            <consortium name="WormBaseParasite"/>
        </authorList>
    </citation>
    <scope>IDENTIFICATION</scope>
</reference>
<accession>A0A0N5B3Y9</accession>
<sequence length="110" mass="12375">MDLKLSNGDNYMRRASFKVMSDDSEKSLGSSIRRKNRSASLHGNALKISSWNNPDGIEVTESVKSKKKSQRGPGLREMLYGIAAKREKEEAAQRKRQKKIAGMFSKLKSN</sequence>